<organism evidence="2 3">
    <name type="scientific">Paenibacillus auburnensis</name>
    <dbReference type="NCBI Taxonomy" id="2905649"/>
    <lineage>
        <taxon>Bacteria</taxon>
        <taxon>Bacillati</taxon>
        <taxon>Bacillota</taxon>
        <taxon>Bacilli</taxon>
        <taxon>Bacillales</taxon>
        <taxon>Paenibacillaceae</taxon>
        <taxon>Paenibacillus</taxon>
    </lineage>
</organism>
<keyword evidence="3" id="KW-1185">Reference proteome</keyword>
<protein>
    <submittedName>
        <fullName evidence="2">Uncharacterized protein</fullName>
    </submittedName>
</protein>
<dbReference type="EMBL" id="CAKMMG010000008">
    <property type="protein sequence ID" value="CAH1217140.1"/>
    <property type="molecule type" value="Genomic_DNA"/>
</dbReference>
<feature type="transmembrane region" description="Helical" evidence="1">
    <location>
        <begin position="6"/>
        <end position="37"/>
    </location>
</feature>
<dbReference type="Proteomes" id="UP000838324">
    <property type="component" value="Unassembled WGS sequence"/>
</dbReference>
<keyword evidence="1" id="KW-0812">Transmembrane</keyword>
<evidence type="ECO:0000313" key="3">
    <source>
        <dbReference type="Proteomes" id="UP000838324"/>
    </source>
</evidence>
<reference evidence="2" key="1">
    <citation type="submission" date="2022-01" db="EMBL/GenBank/DDBJ databases">
        <authorList>
            <person name="Criscuolo A."/>
        </authorList>
    </citation>
    <scope>NUCLEOTIDE SEQUENCE</scope>
    <source>
        <strain evidence="2">CIP111892</strain>
    </source>
</reference>
<evidence type="ECO:0000256" key="1">
    <source>
        <dbReference type="SAM" id="Phobius"/>
    </source>
</evidence>
<dbReference type="RefSeq" id="WP_236336208.1">
    <property type="nucleotide sequence ID" value="NZ_CAKMMG010000008.1"/>
</dbReference>
<keyword evidence="1" id="KW-0472">Membrane</keyword>
<proteinExistence type="predicted"/>
<comment type="caution">
    <text evidence="2">The sequence shown here is derived from an EMBL/GenBank/DDBJ whole genome shotgun (WGS) entry which is preliminary data.</text>
</comment>
<keyword evidence="1" id="KW-1133">Transmembrane helix</keyword>
<evidence type="ECO:0000313" key="2">
    <source>
        <dbReference type="EMBL" id="CAH1217140.1"/>
    </source>
</evidence>
<sequence>MVIWGTLISIVTAVILSAFIGPYGLLTLLAVGFGFLFSIHSRIRDVQNDLQQIKQKLGITDTIESAVSNEEIEAELEQEMALEK</sequence>
<name>A0ABN8GSR9_9BACL</name>
<gene>
    <name evidence="2" type="ORF">PAECIP111892_04348</name>
</gene>
<accession>A0ABN8GSR9</accession>